<gene>
    <name evidence="3" type="ORF">KV203_01790</name>
</gene>
<evidence type="ECO:0000313" key="3">
    <source>
        <dbReference type="EMBL" id="QXQ14197.1"/>
    </source>
</evidence>
<keyword evidence="2" id="KW-0812">Transmembrane</keyword>
<keyword evidence="2" id="KW-0472">Membrane</keyword>
<accession>A0ABX8S8Q5</accession>
<sequence>MSFTNRRDGKGRHAAPDQATIASIPLSDVDVQVPGQESIGSLVRDATTQMSTLVRAEVELAKAEVTDEVKKGLQGSVFFLVALTVLLFSTFFFFFFLAELLNTWVWRWLAFLIVFLIMVVITGVFALLGYLRVRRLRAPEKTIDSLKAARTVLPTGKSDPAQWDVAPGESTGKHSAKTLNR</sequence>
<feature type="transmembrane region" description="Helical" evidence="2">
    <location>
        <begin position="77"/>
        <end position="98"/>
    </location>
</feature>
<evidence type="ECO:0000256" key="1">
    <source>
        <dbReference type="SAM" id="MobiDB-lite"/>
    </source>
</evidence>
<dbReference type="RefSeq" id="WP_066466943.1">
    <property type="nucleotide sequence ID" value="NZ_CBCRUZ010000020.1"/>
</dbReference>
<evidence type="ECO:0000256" key="2">
    <source>
        <dbReference type="SAM" id="Phobius"/>
    </source>
</evidence>
<keyword evidence="4" id="KW-1185">Reference proteome</keyword>
<keyword evidence="2" id="KW-1133">Transmembrane helix</keyword>
<reference evidence="3" key="1">
    <citation type="submission" date="2021-07" db="EMBL/GenBank/DDBJ databases">
        <title>Candidatus Kaistella beijingensis sp. nov. isolated from a municipal wastewater treatment plant is involved in sludge foaming.</title>
        <authorList>
            <person name="Song Y."/>
            <person name="Liu S.-J."/>
        </authorList>
    </citation>
    <scope>NUCLEOTIDE SEQUENCE</scope>
    <source>
        <strain evidence="3">DSM 43998</strain>
    </source>
</reference>
<feature type="transmembrane region" description="Helical" evidence="2">
    <location>
        <begin position="104"/>
        <end position="131"/>
    </location>
</feature>
<feature type="region of interest" description="Disordered" evidence="1">
    <location>
        <begin position="157"/>
        <end position="181"/>
    </location>
</feature>
<organism evidence="3 4">
    <name type="scientific">Skermania pinensis</name>
    <dbReference type="NCBI Taxonomy" id="39122"/>
    <lineage>
        <taxon>Bacteria</taxon>
        <taxon>Bacillati</taxon>
        <taxon>Actinomycetota</taxon>
        <taxon>Actinomycetes</taxon>
        <taxon>Mycobacteriales</taxon>
        <taxon>Gordoniaceae</taxon>
        <taxon>Skermania</taxon>
    </lineage>
</organism>
<protein>
    <submittedName>
        <fullName evidence="3">Phage holin family protein</fullName>
    </submittedName>
</protein>
<evidence type="ECO:0000313" key="4">
    <source>
        <dbReference type="Proteomes" id="UP000887023"/>
    </source>
</evidence>
<dbReference type="EMBL" id="CP079105">
    <property type="protein sequence ID" value="QXQ14197.1"/>
    <property type="molecule type" value="Genomic_DNA"/>
</dbReference>
<dbReference type="Proteomes" id="UP000887023">
    <property type="component" value="Chromosome"/>
</dbReference>
<dbReference type="Pfam" id="PF07332">
    <property type="entry name" value="Phage_holin_3_6"/>
    <property type="match status" value="1"/>
</dbReference>
<proteinExistence type="predicted"/>
<dbReference type="InterPro" id="IPR009937">
    <property type="entry name" value="Phage_holin_3_6"/>
</dbReference>
<name>A0ABX8S8Q5_9ACTN</name>